<dbReference type="PANTHER" id="PTHR31184">
    <property type="entry name" value="HUNTINGTIN-INTERACTING PROTEIN K FAMILY MEMBER"/>
    <property type="match status" value="1"/>
</dbReference>
<evidence type="ECO:0000313" key="3">
    <source>
        <dbReference type="Proteomes" id="UP000046395"/>
    </source>
</evidence>
<sequence>MGKYAFRNRCAGCQPLDTPDQPTVRRTRGLVELLCPVKMENNSTEEAEIQPEDRKPLTHKHDSGAADLQKVTDYQEEKELPSQITQSAMSNILDTQNNKRQATSTAKVAIKKADIELIMNEMEISRHVAEKALNQNHGNVKEALKSLLAF</sequence>
<dbReference type="AlphaFoldDB" id="A0A5S6QV97"/>
<dbReference type="Gene3D" id="1.10.8.10">
    <property type="entry name" value="DNA helicase RuvA subunit, C-terminal domain"/>
    <property type="match status" value="1"/>
</dbReference>
<reference evidence="4" key="1">
    <citation type="submission" date="2019-12" db="UniProtKB">
        <authorList>
            <consortium name="WormBaseParasite"/>
        </authorList>
    </citation>
    <scope>IDENTIFICATION</scope>
</reference>
<proteinExistence type="predicted"/>
<dbReference type="GO" id="GO:0050821">
    <property type="term" value="P:protein stabilization"/>
    <property type="evidence" value="ECO:0007669"/>
    <property type="project" value="TreeGrafter"/>
</dbReference>
<accession>A0A5S6QV97</accession>
<evidence type="ECO:0000256" key="1">
    <source>
        <dbReference type="SAM" id="MobiDB-lite"/>
    </source>
</evidence>
<dbReference type="STRING" id="70415.A0A5S6QV97"/>
<dbReference type="Pfam" id="PF19026">
    <property type="entry name" value="UBA_HYPK"/>
    <property type="match status" value="1"/>
</dbReference>
<keyword evidence="3" id="KW-1185">Reference proteome</keyword>
<evidence type="ECO:0000313" key="4">
    <source>
        <dbReference type="WBParaSite" id="TMUE_3000011336.1"/>
    </source>
</evidence>
<dbReference type="InterPro" id="IPR044034">
    <property type="entry name" value="NAC-like_UBA"/>
</dbReference>
<dbReference type="Proteomes" id="UP000046395">
    <property type="component" value="Unassembled WGS sequence"/>
</dbReference>
<feature type="region of interest" description="Disordered" evidence="1">
    <location>
        <begin position="41"/>
        <end position="82"/>
    </location>
</feature>
<organism evidence="3 4">
    <name type="scientific">Trichuris muris</name>
    <name type="common">Mouse whipworm</name>
    <dbReference type="NCBI Taxonomy" id="70415"/>
    <lineage>
        <taxon>Eukaryota</taxon>
        <taxon>Metazoa</taxon>
        <taxon>Ecdysozoa</taxon>
        <taxon>Nematoda</taxon>
        <taxon>Enoplea</taxon>
        <taxon>Dorylaimia</taxon>
        <taxon>Trichinellida</taxon>
        <taxon>Trichuridae</taxon>
        <taxon>Trichuris</taxon>
    </lineage>
</organism>
<feature type="compositionally biased region" description="Basic and acidic residues" evidence="1">
    <location>
        <begin position="51"/>
        <end position="64"/>
    </location>
</feature>
<dbReference type="PANTHER" id="PTHR31184:SF2">
    <property type="entry name" value="HUNTINGTIN-INTERACTING PROTEIN K"/>
    <property type="match status" value="1"/>
</dbReference>
<dbReference type="WBParaSite" id="TMUE_3000011336.1">
    <property type="protein sequence ID" value="TMUE_3000011336.1"/>
    <property type="gene ID" value="WBGene00301299"/>
</dbReference>
<protein>
    <submittedName>
        <fullName evidence="4">Nascent polypeptide-associated complex subunit alpha-like UBA domain-containing protein</fullName>
    </submittedName>
</protein>
<dbReference type="CDD" id="cd14361">
    <property type="entry name" value="UBA_HYPK"/>
    <property type="match status" value="1"/>
</dbReference>
<dbReference type="InterPro" id="IPR052617">
    <property type="entry name" value="Huntingtin-int_K"/>
</dbReference>
<dbReference type="InterPro" id="IPR038922">
    <property type="entry name" value="HYPK_UBA"/>
</dbReference>
<evidence type="ECO:0000259" key="2">
    <source>
        <dbReference type="Pfam" id="PF19026"/>
    </source>
</evidence>
<feature type="domain" description="Nascent polypeptide-associated complex subunit alpha-like UBA" evidence="2">
    <location>
        <begin position="108"/>
        <end position="148"/>
    </location>
</feature>
<name>A0A5S6QV97_TRIMR</name>
<dbReference type="GO" id="GO:0043066">
    <property type="term" value="P:negative regulation of apoptotic process"/>
    <property type="evidence" value="ECO:0007669"/>
    <property type="project" value="TreeGrafter"/>
</dbReference>